<dbReference type="EMBL" id="JADGMS010000012">
    <property type="protein sequence ID" value="KAF9671656.1"/>
    <property type="molecule type" value="Genomic_DNA"/>
</dbReference>
<reference evidence="1 2" key="1">
    <citation type="submission" date="2020-10" db="EMBL/GenBank/DDBJ databases">
        <title>Plant Genome Project.</title>
        <authorList>
            <person name="Zhang R.-G."/>
        </authorList>
    </citation>
    <scope>NUCLEOTIDE SEQUENCE [LARGE SCALE GENOMIC DNA]</scope>
    <source>
        <strain evidence="1">FAFU-HL-1</strain>
        <tissue evidence="1">Leaf</tissue>
    </source>
</reference>
<dbReference type="Gene3D" id="1.10.150.240">
    <property type="entry name" value="Putative phosphatase, domain 2"/>
    <property type="match status" value="1"/>
</dbReference>
<proteinExistence type="predicted"/>
<dbReference type="AlphaFoldDB" id="A0A835JM07"/>
<comment type="caution">
    <text evidence="1">The sequence shown here is derived from an EMBL/GenBank/DDBJ whole genome shotgun (WGS) entry which is preliminary data.</text>
</comment>
<keyword evidence="2" id="KW-1185">Reference proteome</keyword>
<protein>
    <submittedName>
        <fullName evidence="1">Uncharacterized protein</fullName>
    </submittedName>
</protein>
<evidence type="ECO:0000313" key="1">
    <source>
        <dbReference type="EMBL" id="KAF9671656.1"/>
    </source>
</evidence>
<evidence type="ECO:0000313" key="2">
    <source>
        <dbReference type="Proteomes" id="UP000657918"/>
    </source>
</evidence>
<dbReference type="InterPro" id="IPR044999">
    <property type="entry name" value="CbbY-like"/>
</dbReference>
<dbReference type="PANTHER" id="PTHR42896">
    <property type="entry name" value="XYLULOSE-1,5-BISPHOSPHATE (XUBP) PHOSPHATASE"/>
    <property type="match status" value="1"/>
</dbReference>
<dbReference type="Gene3D" id="3.40.50.1000">
    <property type="entry name" value="HAD superfamily/HAD-like"/>
    <property type="match status" value="1"/>
</dbReference>
<gene>
    <name evidence="1" type="ORF">SADUNF_Sadunf12G0070300</name>
</gene>
<dbReference type="InterPro" id="IPR023214">
    <property type="entry name" value="HAD_sf"/>
</dbReference>
<dbReference type="Proteomes" id="UP000657918">
    <property type="component" value="Unassembled WGS sequence"/>
</dbReference>
<dbReference type="InterPro" id="IPR023198">
    <property type="entry name" value="PGP-like_dom2"/>
</dbReference>
<sequence>MILLLDYPFNEERKEFIASLHKRKTELFMALIEKKLLPLRPGVAKCFANFSMAKLKILISGLRDISFLLGAERAEQINIFAGDVVPRKKPDPLCSGGGQCKRSCSSQSCWNEACSNEERLLILTALDLDTDSAFIMLDLAASSNESASRALLKQYLASSHRPSATNTRPRLLKAGA</sequence>
<dbReference type="GO" id="GO:0016787">
    <property type="term" value="F:hydrolase activity"/>
    <property type="evidence" value="ECO:0007669"/>
    <property type="project" value="InterPro"/>
</dbReference>
<dbReference type="PANTHER" id="PTHR42896:SF2">
    <property type="entry name" value="CBBY-LIKE PROTEIN"/>
    <property type="match status" value="1"/>
</dbReference>
<accession>A0A835JM07</accession>
<dbReference type="OrthoDB" id="40579at2759"/>
<organism evidence="1 2">
    <name type="scientific">Salix dunnii</name>
    <dbReference type="NCBI Taxonomy" id="1413687"/>
    <lineage>
        <taxon>Eukaryota</taxon>
        <taxon>Viridiplantae</taxon>
        <taxon>Streptophyta</taxon>
        <taxon>Embryophyta</taxon>
        <taxon>Tracheophyta</taxon>
        <taxon>Spermatophyta</taxon>
        <taxon>Magnoliopsida</taxon>
        <taxon>eudicotyledons</taxon>
        <taxon>Gunneridae</taxon>
        <taxon>Pentapetalae</taxon>
        <taxon>rosids</taxon>
        <taxon>fabids</taxon>
        <taxon>Malpighiales</taxon>
        <taxon>Salicaceae</taxon>
        <taxon>Saliceae</taxon>
        <taxon>Salix</taxon>
    </lineage>
</organism>
<name>A0A835JM07_9ROSI</name>